<dbReference type="Proteomes" id="UP000248484">
    <property type="component" value="Chromosome 19"/>
</dbReference>
<proteinExistence type="inferred from homology"/>
<evidence type="ECO:0000256" key="3">
    <source>
        <dbReference type="ARBA" id="ARBA00022980"/>
    </source>
</evidence>
<evidence type="ECO:0000256" key="1">
    <source>
        <dbReference type="ARBA" id="ARBA00010808"/>
    </source>
</evidence>
<evidence type="ECO:0000313" key="8">
    <source>
        <dbReference type="Proteomes" id="UP000248484"/>
    </source>
</evidence>
<dbReference type="OrthoDB" id="9674219at2759"/>
<evidence type="ECO:0000313" key="9">
    <source>
        <dbReference type="RefSeq" id="XP_054936609.1"/>
    </source>
</evidence>
<dbReference type="PANTHER" id="PTHR10956">
    <property type="entry name" value="60S RIBOSOMAL PROTEIN L31"/>
    <property type="match status" value="1"/>
</dbReference>
<keyword evidence="4" id="KW-0687">Ribonucleoprotein</keyword>
<dbReference type="SUPFAM" id="SSF54575">
    <property type="entry name" value="Ribosomal protein L31e"/>
    <property type="match status" value="1"/>
</dbReference>
<dbReference type="GO" id="GO:0002181">
    <property type="term" value="P:cytoplasmic translation"/>
    <property type="evidence" value="ECO:0007669"/>
    <property type="project" value="TreeGrafter"/>
</dbReference>
<dbReference type="InterPro" id="IPR023621">
    <property type="entry name" value="Ribosomal_eL31_dom_sf"/>
</dbReference>
<protein>
    <recommendedName>
        <fullName evidence="6">Large ribosomal subunit protein eL31</fullName>
    </recommendedName>
    <alternativeName>
        <fullName evidence="7">60S ribosomal protein L31</fullName>
    </alternativeName>
</protein>
<evidence type="ECO:0000256" key="7">
    <source>
        <dbReference type="ARBA" id="ARBA00035337"/>
    </source>
</evidence>
<comment type="function">
    <text evidence="5">Component of the large ribosomal subunit. The ribosome is a large ribonucleoprotein complex responsible for the synthesis of proteins in the cell.</text>
</comment>
<comment type="similarity">
    <text evidence="1">Belongs to the eukaryotic ribosomal protein eL31 family.</text>
</comment>
<dbReference type="AlphaFoldDB" id="A0A9W2WBL9"/>
<dbReference type="KEGG" id="pcad:102990935"/>
<organism evidence="8 9">
    <name type="scientific">Physeter macrocephalus</name>
    <name type="common">Sperm whale</name>
    <name type="synonym">Physeter catodon</name>
    <dbReference type="NCBI Taxonomy" id="9755"/>
    <lineage>
        <taxon>Eukaryota</taxon>
        <taxon>Metazoa</taxon>
        <taxon>Chordata</taxon>
        <taxon>Craniata</taxon>
        <taxon>Vertebrata</taxon>
        <taxon>Euteleostomi</taxon>
        <taxon>Mammalia</taxon>
        <taxon>Eutheria</taxon>
        <taxon>Laurasiatheria</taxon>
        <taxon>Artiodactyla</taxon>
        <taxon>Whippomorpha</taxon>
        <taxon>Cetacea</taxon>
        <taxon>Odontoceti</taxon>
        <taxon>Physeteridae</taxon>
        <taxon>Physeter</taxon>
    </lineage>
</organism>
<accession>A0A9W2WBL9</accession>
<dbReference type="Gene3D" id="3.10.440.10">
    <property type="match status" value="1"/>
</dbReference>
<evidence type="ECO:0000256" key="2">
    <source>
        <dbReference type="ARBA" id="ARBA00011133"/>
    </source>
</evidence>
<name>A0A9W2WBL9_PHYMC</name>
<keyword evidence="8" id="KW-1185">Reference proteome</keyword>
<dbReference type="RefSeq" id="XP_054936609.1">
    <property type="nucleotide sequence ID" value="XM_055080634.1"/>
</dbReference>
<evidence type="ECO:0000256" key="4">
    <source>
        <dbReference type="ARBA" id="ARBA00023274"/>
    </source>
</evidence>
<dbReference type="Pfam" id="PF01198">
    <property type="entry name" value="Ribosomal_L31e"/>
    <property type="match status" value="1"/>
</dbReference>
<dbReference type="SMART" id="SM01380">
    <property type="entry name" value="Ribosomal_L31e"/>
    <property type="match status" value="1"/>
</dbReference>
<dbReference type="GeneID" id="102990935"/>
<dbReference type="PANTHER" id="PTHR10956:SF0">
    <property type="entry name" value="60S RIBOSOMAL PROTEIN L31"/>
    <property type="match status" value="1"/>
</dbReference>
<dbReference type="FunFam" id="3.10.440.10:FF:000001">
    <property type="entry name" value="60S ribosomal protein L31"/>
    <property type="match status" value="1"/>
</dbReference>
<sequence>MASAKKGGEKKCQSTINEVVTKEHSINIHKYIQGVGFKKRTPRALKKIWKFAMKKMGTPDLHIDTRLKKAVWAKGIRNVPYHICVQLSSKCNEDVDSPNKLYMLVTYVPVPTFKNLQIVSVYEN</sequence>
<comment type="subunit">
    <text evidence="2">Component of the large ribosomal subunit.</text>
</comment>
<dbReference type="InterPro" id="IPR000054">
    <property type="entry name" value="Ribosomal_eL31"/>
</dbReference>
<dbReference type="CDD" id="cd00463">
    <property type="entry name" value="Ribosomal_L31e"/>
    <property type="match status" value="1"/>
</dbReference>
<dbReference type="GO" id="GO:0022625">
    <property type="term" value="C:cytosolic large ribosomal subunit"/>
    <property type="evidence" value="ECO:0007669"/>
    <property type="project" value="TreeGrafter"/>
</dbReference>
<evidence type="ECO:0000256" key="6">
    <source>
        <dbReference type="ARBA" id="ARBA00035230"/>
    </source>
</evidence>
<evidence type="ECO:0000256" key="5">
    <source>
        <dbReference type="ARBA" id="ARBA00034092"/>
    </source>
</evidence>
<keyword evidence="3" id="KW-0689">Ribosomal protein</keyword>
<dbReference type="GO" id="GO:0003735">
    <property type="term" value="F:structural constituent of ribosome"/>
    <property type="evidence" value="ECO:0007669"/>
    <property type="project" value="InterPro"/>
</dbReference>
<gene>
    <name evidence="9" type="primary">LOC102990935</name>
</gene>
<reference evidence="9" key="1">
    <citation type="submission" date="2025-08" db="UniProtKB">
        <authorList>
            <consortium name="RefSeq"/>
        </authorList>
    </citation>
    <scope>IDENTIFICATION</scope>
    <source>
        <tissue evidence="9">Muscle</tissue>
    </source>
</reference>